<evidence type="ECO:0000256" key="2">
    <source>
        <dbReference type="SAM" id="Coils"/>
    </source>
</evidence>
<organism evidence="3 4">
    <name type="scientific">Mola mola</name>
    <name type="common">Ocean sunfish</name>
    <name type="synonym">Tetraodon mola</name>
    <dbReference type="NCBI Taxonomy" id="94237"/>
    <lineage>
        <taxon>Eukaryota</taxon>
        <taxon>Metazoa</taxon>
        <taxon>Chordata</taxon>
        <taxon>Craniata</taxon>
        <taxon>Vertebrata</taxon>
        <taxon>Euteleostomi</taxon>
        <taxon>Actinopterygii</taxon>
        <taxon>Neopterygii</taxon>
        <taxon>Teleostei</taxon>
        <taxon>Neoteleostei</taxon>
        <taxon>Acanthomorphata</taxon>
        <taxon>Eupercaria</taxon>
        <taxon>Tetraodontiformes</taxon>
        <taxon>Molidae</taxon>
        <taxon>Mola</taxon>
    </lineage>
</organism>
<dbReference type="GO" id="GO:0005737">
    <property type="term" value="C:cytoplasm"/>
    <property type="evidence" value="ECO:0007669"/>
    <property type="project" value="TreeGrafter"/>
</dbReference>
<evidence type="ECO:0000256" key="1">
    <source>
        <dbReference type="ARBA" id="ARBA00023054"/>
    </source>
</evidence>
<dbReference type="OMA" id="MEISVEH"/>
<keyword evidence="4" id="KW-1185">Reference proteome</keyword>
<accession>A0A3Q4ASH8</accession>
<dbReference type="InterPro" id="IPR004965">
    <property type="entry name" value="Paralemmin"/>
</dbReference>
<dbReference type="GO" id="GO:0008360">
    <property type="term" value="P:regulation of cell shape"/>
    <property type="evidence" value="ECO:0007669"/>
    <property type="project" value="InterPro"/>
</dbReference>
<evidence type="ECO:0000313" key="3">
    <source>
        <dbReference type="Ensembl" id="ENSMMOP00000007550.1"/>
    </source>
</evidence>
<dbReference type="STRING" id="94237.ENSMMOP00000007550"/>
<evidence type="ECO:0000313" key="4">
    <source>
        <dbReference type="Proteomes" id="UP000261620"/>
    </source>
</evidence>
<name>A0A3Q4ASH8_MOLML</name>
<reference evidence="3" key="2">
    <citation type="submission" date="2025-09" db="UniProtKB">
        <authorList>
            <consortium name="Ensembl"/>
        </authorList>
    </citation>
    <scope>IDENTIFICATION</scope>
</reference>
<dbReference type="PANTHER" id="PTHR46881">
    <property type="entry name" value="PALMDELPHIN"/>
    <property type="match status" value="1"/>
</dbReference>
<proteinExistence type="predicted"/>
<dbReference type="GO" id="GO:0016020">
    <property type="term" value="C:membrane"/>
    <property type="evidence" value="ECO:0007669"/>
    <property type="project" value="InterPro"/>
</dbReference>
<protein>
    <recommendedName>
        <fullName evidence="5">Palmdelphin</fullName>
    </recommendedName>
</protein>
<feature type="coiled-coil region" evidence="2">
    <location>
        <begin position="73"/>
        <end position="114"/>
    </location>
</feature>
<dbReference type="Pfam" id="PF03285">
    <property type="entry name" value="Paralemmin"/>
    <property type="match status" value="1"/>
</dbReference>
<reference evidence="3" key="1">
    <citation type="submission" date="2025-08" db="UniProtKB">
        <authorList>
            <consortium name="Ensembl"/>
        </authorList>
    </citation>
    <scope>IDENTIFICATION</scope>
</reference>
<dbReference type="Ensembl" id="ENSMMOT00000007692.1">
    <property type="protein sequence ID" value="ENSMMOP00000007550.1"/>
    <property type="gene ID" value="ENSMMOG00000005873.1"/>
</dbReference>
<dbReference type="AlphaFoldDB" id="A0A3Q4ASH8"/>
<dbReference type="PANTHER" id="PTHR46881:SF2">
    <property type="entry name" value="PALMDELPHIN ISOFORM X1"/>
    <property type="match status" value="1"/>
</dbReference>
<keyword evidence="1 2" id="KW-0175">Coiled coil</keyword>
<evidence type="ECO:0008006" key="5">
    <source>
        <dbReference type="Google" id="ProtNLM"/>
    </source>
</evidence>
<dbReference type="Proteomes" id="UP000261620">
    <property type="component" value="Unplaced"/>
</dbReference>
<sequence length="541" mass="60551">MWCENSAITVITLLGGKSRGYLVVRTGKMQSLGERRNLRGKRQHKSEREVLMFLPDKTKKKTLREQWLMDGLSQQSEQEEEAMRLQAQDEQQQSDQLQTNILRIEKEIEALETQELSISANEEVILKRLKEVERTAEDIIKVGLKKTCLLLILLAYCCGLLTNSATESMFAMEINVEHDNRTGKSQVISTATIAPETLQHRGLKVYDDGRKSVYALHLDGGKMLNRAGSEMTPTEVDELIHQATDKKLPEVQYHEPVYSVPYRGISRPSTPKILNKISQPNLEGWKTTNHSLIQKRTIPGIQIEATKLPFSHIAGQSNSGTHPILHPNAKTPHILANIKTNVNNSKPAVLVPVKARPEGISASLQLVDKTVDRYSPSLVSHKSEVDSDVLIENSDDLPFCSESITAINLVKSLPEELKLEPVTMLFMGYENAEEKEDIRAELVIVDSGNDDDDKAQGGRNETNVEECLSYHPEGYKSKVFQPKVCIAKVTGSLQDELRLHRPTLILQPGENSTYLQGHAVHEHANTGSINMEKYKLCSIGT</sequence>